<dbReference type="EMBL" id="BAAABM010000029">
    <property type="protein sequence ID" value="GAA0341890.1"/>
    <property type="molecule type" value="Genomic_DNA"/>
</dbReference>
<keyword evidence="4" id="KW-1185">Reference proteome</keyword>
<feature type="region of interest" description="Disordered" evidence="1">
    <location>
        <begin position="43"/>
        <end position="72"/>
    </location>
</feature>
<evidence type="ECO:0000256" key="2">
    <source>
        <dbReference type="SAM" id="Phobius"/>
    </source>
</evidence>
<evidence type="ECO:0000313" key="4">
    <source>
        <dbReference type="Proteomes" id="UP001501822"/>
    </source>
</evidence>
<keyword evidence="2" id="KW-1133">Transmembrane helix</keyword>
<sequence>MALGAGPIADFEAYARAPLCASPPPADTGHCVTRLPMTVIKRSTYTTDDPDPPQFPQQPPPPPPPPPPMGPFRVAAPAVARMRGVLASETTHYRITIRIADGRARDFEVGHGFYKVAEAGTTGTADLWHGRVMRLRIGTHTDDEWDEWRVGLSVWIALAGIVVFVVMVIRSIRRSLRVRRRKRRVPGGQGSPWGSW</sequence>
<protein>
    <submittedName>
        <fullName evidence="3">Uncharacterized protein</fullName>
    </submittedName>
</protein>
<dbReference type="Proteomes" id="UP001501822">
    <property type="component" value="Unassembled WGS sequence"/>
</dbReference>
<keyword evidence="2" id="KW-0472">Membrane</keyword>
<dbReference type="SUPFAM" id="SSF101447">
    <property type="entry name" value="Formin homology 2 domain (FH2 domain)"/>
    <property type="match status" value="1"/>
</dbReference>
<organism evidence="3 4">
    <name type="scientific">Actinoallomurus spadix</name>
    <dbReference type="NCBI Taxonomy" id="79912"/>
    <lineage>
        <taxon>Bacteria</taxon>
        <taxon>Bacillati</taxon>
        <taxon>Actinomycetota</taxon>
        <taxon>Actinomycetes</taxon>
        <taxon>Streptosporangiales</taxon>
        <taxon>Thermomonosporaceae</taxon>
        <taxon>Actinoallomurus</taxon>
    </lineage>
</organism>
<feature type="transmembrane region" description="Helical" evidence="2">
    <location>
        <begin position="152"/>
        <end position="172"/>
    </location>
</feature>
<proteinExistence type="predicted"/>
<comment type="caution">
    <text evidence="3">The sequence shown here is derived from an EMBL/GenBank/DDBJ whole genome shotgun (WGS) entry which is preliminary data.</text>
</comment>
<accession>A0ABP3GD47</accession>
<feature type="compositionally biased region" description="Pro residues" evidence="1">
    <location>
        <begin position="52"/>
        <end position="70"/>
    </location>
</feature>
<evidence type="ECO:0000313" key="3">
    <source>
        <dbReference type="EMBL" id="GAA0341890.1"/>
    </source>
</evidence>
<evidence type="ECO:0000256" key="1">
    <source>
        <dbReference type="SAM" id="MobiDB-lite"/>
    </source>
</evidence>
<reference evidence="4" key="1">
    <citation type="journal article" date="2019" name="Int. J. Syst. Evol. Microbiol.">
        <title>The Global Catalogue of Microorganisms (GCM) 10K type strain sequencing project: providing services to taxonomists for standard genome sequencing and annotation.</title>
        <authorList>
            <consortium name="The Broad Institute Genomics Platform"/>
            <consortium name="The Broad Institute Genome Sequencing Center for Infectious Disease"/>
            <person name="Wu L."/>
            <person name="Ma J."/>
        </authorList>
    </citation>
    <scope>NUCLEOTIDE SEQUENCE [LARGE SCALE GENOMIC DNA]</scope>
    <source>
        <strain evidence="4">JCM 3146</strain>
    </source>
</reference>
<keyword evidence="2" id="KW-0812">Transmembrane</keyword>
<gene>
    <name evidence="3" type="ORF">GCM10010151_34310</name>
</gene>
<name>A0ABP3GD47_9ACTN</name>